<feature type="region of interest" description="Disordered" evidence="1">
    <location>
        <begin position="58"/>
        <end position="112"/>
    </location>
</feature>
<accession>A0A9Q1EBH8</accession>
<name>A0A9Q1EBH8_SYNKA</name>
<protein>
    <submittedName>
        <fullName evidence="2">Uncharacterized protein</fullName>
    </submittedName>
</protein>
<evidence type="ECO:0000256" key="1">
    <source>
        <dbReference type="SAM" id="MobiDB-lite"/>
    </source>
</evidence>
<dbReference type="EMBL" id="JAINUF010000020">
    <property type="protein sequence ID" value="KAJ8335726.1"/>
    <property type="molecule type" value="Genomic_DNA"/>
</dbReference>
<comment type="caution">
    <text evidence="2">The sequence shown here is derived from an EMBL/GenBank/DDBJ whole genome shotgun (WGS) entry which is preliminary data.</text>
</comment>
<keyword evidence="3" id="KW-1185">Reference proteome</keyword>
<feature type="region of interest" description="Disordered" evidence="1">
    <location>
        <begin position="1"/>
        <end position="42"/>
    </location>
</feature>
<dbReference type="Proteomes" id="UP001152622">
    <property type="component" value="Chromosome 20"/>
</dbReference>
<sequence length="167" mass="18118">MSGHRDAPFSGPRGTPAARGASRRSLSPGSAPFPIVKGGARAFARGRRRRAGLLEIKPNRPSRSFPRAARPLEPGQFTGHLVKTASRAPFSRDRSPQFKTPRPSSTFRSRRCAPRFPPVRLSAGKRLPRIRVAVLLGATKVVRSHLASLGLGERRSQTRGTAVDKPS</sequence>
<reference evidence="2" key="1">
    <citation type="journal article" date="2023" name="Science">
        <title>Genome structures resolve the early diversification of teleost fishes.</title>
        <authorList>
            <person name="Parey E."/>
            <person name="Louis A."/>
            <person name="Montfort J."/>
            <person name="Bouchez O."/>
            <person name="Roques C."/>
            <person name="Iampietro C."/>
            <person name="Lluch J."/>
            <person name="Castinel A."/>
            <person name="Donnadieu C."/>
            <person name="Desvignes T."/>
            <person name="Floi Bucao C."/>
            <person name="Jouanno E."/>
            <person name="Wen M."/>
            <person name="Mejri S."/>
            <person name="Dirks R."/>
            <person name="Jansen H."/>
            <person name="Henkel C."/>
            <person name="Chen W.J."/>
            <person name="Zahm M."/>
            <person name="Cabau C."/>
            <person name="Klopp C."/>
            <person name="Thompson A.W."/>
            <person name="Robinson-Rechavi M."/>
            <person name="Braasch I."/>
            <person name="Lecointre G."/>
            <person name="Bobe J."/>
            <person name="Postlethwait J.H."/>
            <person name="Berthelot C."/>
            <person name="Roest Crollius H."/>
            <person name="Guiguen Y."/>
        </authorList>
    </citation>
    <scope>NUCLEOTIDE SEQUENCE</scope>
    <source>
        <strain evidence="2">WJC10195</strain>
    </source>
</reference>
<dbReference type="AlphaFoldDB" id="A0A9Q1EBH8"/>
<gene>
    <name evidence="2" type="ORF">SKAU_G00390680</name>
</gene>
<proteinExistence type="predicted"/>
<evidence type="ECO:0000313" key="3">
    <source>
        <dbReference type="Proteomes" id="UP001152622"/>
    </source>
</evidence>
<feature type="compositionally biased region" description="Low complexity" evidence="1">
    <location>
        <begin position="59"/>
        <end position="71"/>
    </location>
</feature>
<organism evidence="2 3">
    <name type="scientific">Synaphobranchus kaupii</name>
    <name type="common">Kaup's arrowtooth eel</name>
    <dbReference type="NCBI Taxonomy" id="118154"/>
    <lineage>
        <taxon>Eukaryota</taxon>
        <taxon>Metazoa</taxon>
        <taxon>Chordata</taxon>
        <taxon>Craniata</taxon>
        <taxon>Vertebrata</taxon>
        <taxon>Euteleostomi</taxon>
        <taxon>Actinopterygii</taxon>
        <taxon>Neopterygii</taxon>
        <taxon>Teleostei</taxon>
        <taxon>Anguilliformes</taxon>
        <taxon>Synaphobranchidae</taxon>
        <taxon>Synaphobranchus</taxon>
    </lineage>
</organism>
<evidence type="ECO:0000313" key="2">
    <source>
        <dbReference type="EMBL" id="KAJ8335726.1"/>
    </source>
</evidence>